<dbReference type="Pfam" id="PF07883">
    <property type="entry name" value="Cupin_2"/>
    <property type="match status" value="1"/>
</dbReference>
<dbReference type="GO" id="GO:0005829">
    <property type="term" value="C:cytosol"/>
    <property type="evidence" value="ECO:0007669"/>
    <property type="project" value="TreeGrafter"/>
</dbReference>
<evidence type="ECO:0000259" key="2">
    <source>
        <dbReference type="PROSITE" id="PS50943"/>
    </source>
</evidence>
<dbReference type="AlphaFoldDB" id="D2QWJ8"/>
<dbReference type="InterPro" id="IPR011051">
    <property type="entry name" value="RmlC_Cupin_sf"/>
</dbReference>
<evidence type="ECO:0000256" key="1">
    <source>
        <dbReference type="ARBA" id="ARBA00023125"/>
    </source>
</evidence>
<dbReference type="GO" id="GO:0003677">
    <property type="term" value="F:DNA binding"/>
    <property type="evidence" value="ECO:0007669"/>
    <property type="project" value="UniProtKB-KW"/>
</dbReference>
<dbReference type="CDD" id="cd02209">
    <property type="entry name" value="cupin_XRE_C"/>
    <property type="match status" value="1"/>
</dbReference>
<dbReference type="InterPro" id="IPR010982">
    <property type="entry name" value="Lambda_DNA-bd_dom_sf"/>
</dbReference>
<evidence type="ECO:0000313" key="4">
    <source>
        <dbReference type="Proteomes" id="UP000001887"/>
    </source>
</evidence>
<dbReference type="EMBL" id="CP001848">
    <property type="protein sequence ID" value="ADB17801.1"/>
    <property type="molecule type" value="Genomic_DNA"/>
</dbReference>
<dbReference type="PANTHER" id="PTHR46797">
    <property type="entry name" value="HTH-TYPE TRANSCRIPTIONAL REGULATOR"/>
    <property type="match status" value="1"/>
</dbReference>
<proteinExistence type="predicted"/>
<dbReference type="SMART" id="SM00530">
    <property type="entry name" value="HTH_XRE"/>
    <property type="match status" value="1"/>
</dbReference>
<sequence length="183" mass="20463">MNLLQLSQRIREMRTSAGLTLEELAEKTGMTRGVISKIENFRVTPSLPTLAKIAEAFGVSTADLLAGLDQRPQIVVVRKEERQEITRDGSAIRYFALAHKRAIKLMEPMLLEIQPGKGRDEKLAHEGEEFVMVVDGTIEYEYGDESYRLEPGDCIYDDGSVQHTLRNVGRSIARLIVVYAKGG</sequence>
<dbReference type="InterPro" id="IPR050807">
    <property type="entry name" value="TransReg_Diox_bact_type"/>
</dbReference>
<dbReference type="Pfam" id="PF01381">
    <property type="entry name" value="HTH_3"/>
    <property type="match status" value="1"/>
</dbReference>
<organism evidence="3 4">
    <name type="scientific">Pirellula staleyi (strain ATCC 27377 / DSM 6068 / ICPB 4128)</name>
    <name type="common">Pirella staleyi</name>
    <dbReference type="NCBI Taxonomy" id="530564"/>
    <lineage>
        <taxon>Bacteria</taxon>
        <taxon>Pseudomonadati</taxon>
        <taxon>Planctomycetota</taxon>
        <taxon>Planctomycetia</taxon>
        <taxon>Pirellulales</taxon>
        <taxon>Pirellulaceae</taxon>
        <taxon>Pirellula</taxon>
    </lineage>
</organism>
<evidence type="ECO:0000313" key="3">
    <source>
        <dbReference type="EMBL" id="ADB17801.1"/>
    </source>
</evidence>
<feature type="domain" description="HTH cro/C1-type" evidence="2">
    <location>
        <begin position="10"/>
        <end position="64"/>
    </location>
</feature>
<dbReference type="Gene3D" id="2.60.120.10">
    <property type="entry name" value="Jelly Rolls"/>
    <property type="match status" value="1"/>
</dbReference>
<dbReference type="eggNOG" id="COG1396">
    <property type="taxonomic scope" value="Bacteria"/>
</dbReference>
<dbReference type="OrthoDB" id="9814553at2"/>
<dbReference type="eggNOG" id="COG3837">
    <property type="taxonomic scope" value="Bacteria"/>
</dbReference>
<keyword evidence="1" id="KW-0238">DNA-binding</keyword>
<dbReference type="GO" id="GO:0003700">
    <property type="term" value="F:DNA-binding transcription factor activity"/>
    <property type="evidence" value="ECO:0007669"/>
    <property type="project" value="TreeGrafter"/>
</dbReference>
<dbReference type="CDD" id="cd00093">
    <property type="entry name" value="HTH_XRE"/>
    <property type="match status" value="1"/>
</dbReference>
<dbReference type="HOGENOM" id="CLU_085376_3_2_0"/>
<dbReference type="SUPFAM" id="SSF51182">
    <property type="entry name" value="RmlC-like cupins"/>
    <property type="match status" value="1"/>
</dbReference>
<dbReference type="InterPro" id="IPR013096">
    <property type="entry name" value="Cupin_2"/>
</dbReference>
<gene>
    <name evidence="3" type="ordered locus">Psta_3137</name>
</gene>
<keyword evidence="4" id="KW-1185">Reference proteome</keyword>
<dbReference type="Proteomes" id="UP000001887">
    <property type="component" value="Chromosome"/>
</dbReference>
<name>D2QWJ8_PIRSD</name>
<dbReference type="KEGG" id="psl:Psta_3137"/>
<reference evidence="3 4" key="1">
    <citation type="journal article" date="2009" name="Stand. Genomic Sci.">
        <title>Complete genome sequence of Pirellula staleyi type strain (ATCC 27377).</title>
        <authorList>
            <person name="Clum A."/>
            <person name="Tindall B.J."/>
            <person name="Sikorski J."/>
            <person name="Ivanova N."/>
            <person name="Mavrommatis K."/>
            <person name="Lucas S."/>
            <person name="Glavina del Rio T."/>
            <person name="Nolan M."/>
            <person name="Chen F."/>
            <person name="Tice H."/>
            <person name="Pitluck S."/>
            <person name="Cheng J.F."/>
            <person name="Chertkov O."/>
            <person name="Brettin T."/>
            <person name="Han C."/>
            <person name="Detter J.C."/>
            <person name="Kuske C."/>
            <person name="Bruce D."/>
            <person name="Goodwin L."/>
            <person name="Ovchinikova G."/>
            <person name="Pati A."/>
            <person name="Mikhailova N."/>
            <person name="Chen A."/>
            <person name="Palaniappan K."/>
            <person name="Land M."/>
            <person name="Hauser L."/>
            <person name="Chang Y.J."/>
            <person name="Jeffries C.D."/>
            <person name="Chain P."/>
            <person name="Rohde M."/>
            <person name="Goker M."/>
            <person name="Bristow J."/>
            <person name="Eisen J.A."/>
            <person name="Markowitz V."/>
            <person name="Hugenholtz P."/>
            <person name="Kyrpides N.C."/>
            <person name="Klenk H.P."/>
            <person name="Lapidus A."/>
        </authorList>
    </citation>
    <scope>NUCLEOTIDE SEQUENCE [LARGE SCALE GENOMIC DNA]</scope>
    <source>
        <strain evidence="4">ATCC 27377 / DSM 6068 / ICPB 4128</strain>
    </source>
</reference>
<accession>D2QWJ8</accession>
<protein>
    <submittedName>
        <fullName evidence="3">Transcriptional regulator, XRE family</fullName>
    </submittedName>
</protein>
<dbReference type="PROSITE" id="PS50943">
    <property type="entry name" value="HTH_CROC1"/>
    <property type="match status" value="1"/>
</dbReference>
<dbReference type="InterPro" id="IPR001387">
    <property type="entry name" value="Cro/C1-type_HTH"/>
</dbReference>
<dbReference type="PANTHER" id="PTHR46797:SF1">
    <property type="entry name" value="METHYLPHOSPHONATE SYNTHASE"/>
    <property type="match status" value="1"/>
</dbReference>
<dbReference type="InterPro" id="IPR014710">
    <property type="entry name" value="RmlC-like_jellyroll"/>
</dbReference>
<dbReference type="SUPFAM" id="SSF47413">
    <property type="entry name" value="lambda repressor-like DNA-binding domains"/>
    <property type="match status" value="1"/>
</dbReference>
<dbReference type="STRING" id="530564.Psta_3137"/>
<dbReference type="Gene3D" id="1.10.260.40">
    <property type="entry name" value="lambda repressor-like DNA-binding domains"/>
    <property type="match status" value="1"/>
</dbReference>